<evidence type="ECO:0000313" key="12">
    <source>
        <dbReference type="EMBL" id="TLM76467.1"/>
    </source>
</evidence>
<feature type="region of interest" description="Disordered" evidence="10">
    <location>
        <begin position="229"/>
        <end position="288"/>
    </location>
</feature>
<evidence type="ECO:0000256" key="4">
    <source>
        <dbReference type="ARBA" id="ARBA00022475"/>
    </source>
</evidence>
<protein>
    <recommendedName>
        <fullName evidence="3">Type II secretion system protein J</fullName>
    </recommendedName>
</protein>
<keyword evidence="6" id="KW-0997">Cell inner membrane</keyword>
<comment type="caution">
    <text evidence="12">The sequence shown here is derived from an EMBL/GenBank/DDBJ whole genome shotgun (WGS) entry which is preliminary data.</text>
</comment>
<gene>
    <name evidence="12" type="primary">gspJ</name>
    <name evidence="12" type="ORF">FDY93_13915</name>
</gene>
<reference evidence="12 13" key="1">
    <citation type="submission" date="2019-05" db="EMBL/GenBank/DDBJ databases">
        <title>Microbulbifer harenosus sp. nov., an alginate-degrading bacterium isolated from coastal sand.</title>
        <authorList>
            <person name="Huang H."/>
            <person name="Mo K."/>
            <person name="Bao S."/>
        </authorList>
    </citation>
    <scope>NUCLEOTIDE SEQUENCE [LARGE SCALE GENOMIC DNA]</scope>
    <source>
        <strain evidence="12 13">HB161719</strain>
    </source>
</reference>
<keyword evidence="5" id="KW-0488">Methylation</keyword>
<keyword evidence="9 11" id="KW-0472">Membrane</keyword>
<dbReference type="NCBIfam" id="TIGR01711">
    <property type="entry name" value="gspJ"/>
    <property type="match status" value="1"/>
</dbReference>
<evidence type="ECO:0000256" key="8">
    <source>
        <dbReference type="ARBA" id="ARBA00022989"/>
    </source>
</evidence>
<evidence type="ECO:0000256" key="1">
    <source>
        <dbReference type="ARBA" id="ARBA00004377"/>
    </source>
</evidence>
<evidence type="ECO:0000256" key="7">
    <source>
        <dbReference type="ARBA" id="ARBA00022692"/>
    </source>
</evidence>
<feature type="compositionally biased region" description="Gly residues" evidence="10">
    <location>
        <begin position="230"/>
        <end position="252"/>
    </location>
</feature>
<evidence type="ECO:0000256" key="10">
    <source>
        <dbReference type="SAM" id="MobiDB-lite"/>
    </source>
</evidence>
<comment type="similarity">
    <text evidence="2">Belongs to the GSP J family.</text>
</comment>
<dbReference type="InterPro" id="IPR045584">
    <property type="entry name" value="Pilin-like"/>
</dbReference>
<keyword evidence="13" id="KW-1185">Reference proteome</keyword>
<dbReference type="InterPro" id="IPR010055">
    <property type="entry name" value="T2SS_protein-GspJ"/>
</dbReference>
<evidence type="ECO:0000256" key="5">
    <source>
        <dbReference type="ARBA" id="ARBA00022481"/>
    </source>
</evidence>
<sequence length="288" mass="31031">MSSPHLGRSRGFTLIEVMVVLVIVTIIGIGSYSLLESFFTTDRVLTGRAEEMRRLSMAMYRLDDDLRQLTVRPVKNAYSGYEPAFQGVANEFEFTRLGAANLTGEPRGNLLRLHYGIGYPEEDSVRGREINEDDDTALLLRSRWRVLDRGPDSEPVAEPILDGILDLNVRYYDPDTQVWLAQWPPASSTTTPGEADLRLPEAIEITLLTRSAGEMRRVFSLPEYVIESGSGSGSGGGSGGENGEDGNGGGSTGEDSTGEDSTGDDGDRGDSGGSGRDGEGSENPGDSQ</sequence>
<organism evidence="12 13">
    <name type="scientific">Microbulbifer harenosus</name>
    <dbReference type="NCBI Taxonomy" id="2576840"/>
    <lineage>
        <taxon>Bacteria</taxon>
        <taxon>Pseudomonadati</taxon>
        <taxon>Pseudomonadota</taxon>
        <taxon>Gammaproteobacteria</taxon>
        <taxon>Cellvibrionales</taxon>
        <taxon>Microbulbiferaceae</taxon>
        <taxon>Microbulbifer</taxon>
    </lineage>
</organism>
<evidence type="ECO:0000256" key="3">
    <source>
        <dbReference type="ARBA" id="ARBA00021539"/>
    </source>
</evidence>
<feature type="transmembrane region" description="Helical" evidence="11">
    <location>
        <begin position="12"/>
        <end position="35"/>
    </location>
</feature>
<dbReference type="Pfam" id="PF11612">
    <property type="entry name" value="T2SSJ"/>
    <property type="match status" value="1"/>
</dbReference>
<dbReference type="SUPFAM" id="SSF54523">
    <property type="entry name" value="Pili subunits"/>
    <property type="match status" value="1"/>
</dbReference>
<evidence type="ECO:0000256" key="11">
    <source>
        <dbReference type="SAM" id="Phobius"/>
    </source>
</evidence>
<dbReference type="NCBIfam" id="TIGR02532">
    <property type="entry name" value="IV_pilin_GFxxxE"/>
    <property type="match status" value="1"/>
</dbReference>
<accession>A0ABY2UFT7</accession>
<dbReference type="PANTHER" id="PTHR39583:SF2">
    <property type="entry name" value="TYPE II SECRETION SYSTEM PROTEIN J"/>
    <property type="match status" value="1"/>
</dbReference>
<comment type="subcellular location">
    <subcellularLocation>
        <location evidence="1">Cell inner membrane</location>
        <topology evidence="1">Single-pass membrane protein</topology>
    </subcellularLocation>
</comment>
<dbReference type="EMBL" id="VANI01000014">
    <property type="protein sequence ID" value="TLM76467.1"/>
    <property type="molecule type" value="Genomic_DNA"/>
</dbReference>
<dbReference type="RefSeq" id="WP_138236352.1">
    <property type="nucleotide sequence ID" value="NZ_CP185860.1"/>
</dbReference>
<dbReference type="Gene3D" id="2.10.70.20">
    <property type="entry name" value="gspk-gspi-gspj complex like domains"/>
    <property type="match status" value="1"/>
</dbReference>
<dbReference type="PANTHER" id="PTHR39583">
    <property type="entry name" value="TYPE II SECRETION SYSTEM PROTEIN J-RELATED"/>
    <property type="match status" value="1"/>
</dbReference>
<keyword evidence="7 11" id="KW-0812">Transmembrane</keyword>
<evidence type="ECO:0000256" key="9">
    <source>
        <dbReference type="ARBA" id="ARBA00023136"/>
    </source>
</evidence>
<evidence type="ECO:0000256" key="2">
    <source>
        <dbReference type="ARBA" id="ARBA00011084"/>
    </source>
</evidence>
<dbReference type="Gene3D" id="3.10.610.10">
    <property type="entry name" value="GSPII I/J protein-like"/>
    <property type="match status" value="1"/>
</dbReference>
<evidence type="ECO:0000313" key="13">
    <source>
        <dbReference type="Proteomes" id="UP000306791"/>
    </source>
</evidence>
<dbReference type="Pfam" id="PF07963">
    <property type="entry name" value="N_methyl"/>
    <property type="match status" value="1"/>
</dbReference>
<dbReference type="InterPro" id="IPR051621">
    <property type="entry name" value="T2SS_protein_J"/>
</dbReference>
<dbReference type="InterPro" id="IPR012902">
    <property type="entry name" value="N_methyl_site"/>
</dbReference>
<keyword evidence="4" id="KW-1003">Cell membrane</keyword>
<evidence type="ECO:0000256" key="6">
    <source>
        <dbReference type="ARBA" id="ARBA00022519"/>
    </source>
</evidence>
<dbReference type="Proteomes" id="UP000306791">
    <property type="component" value="Unassembled WGS sequence"/>
</dbReference>
<dbReference type="PROSITE" id="PS00409">
    <property type="entry name" value="PROKAR_NTER_METHYL"/>
    <property type="match status" value="1"/>
</dbReference>
<name>A0ABY2UFT7_9GAMM</name>
<proteinExistence type="inferred from homology"/>
<keyword evidence="8 11" id="KW-1133">Transmembrane helix</keyword>